<dbReference type="InParanoid" id="A0A0Q2XQL8"/>
<proteinExistence type="predicted"/>
<comment type="caution">
    <text evidence="2">The sequence shown here is derived from an EMBL/GenBank/DDBJ whole genome shotgun (WGS) entry which is preliminary data.</text>
</comment>
<keyword evidence="1" id="KW-1133">Transmembrane helix</keyword>
<keyword evidence="1" id="KW-0812">Transmembrane</keyword>
<gene>
    <name evidence="2" type="ORF">AMR76_22250</name>
</gene>
<reference evidence="2 3" key="1">
    <citation type="submission" date="2015-08" db="EMBL/GenBank/DDBJ databases">
        <title>Antibacterial properties of a collection of Vibrionaceae strains.</title>
        <authorList>
            <person name="Giubergia S."/>
        </authorList>
    </citation>
    <scope>NUCLEOTIDE SEQUENCE [LARGE SCALE GENOMIC DNA]</scope>
    <source>
        <strain evidence="2 3">S0821</strain>
    </source>
</reference>
<dbReference type="RefSeq" id="WP_025818800.1">
    <property type="nucleotide sequence ID" value="NZ_LKHS01000039.1"/>
</dbReference>
<protein>
    <submittedName>
        <fullName evidence="2">Uncharacterized protein</fullName>
    </submittedName>
</protein>
<feature type="transmembrane region" description="Helical" evidence="1">
    <location>
        <begin position="6"/>
        <end position="24"/>
    </location>
</feature>
<sequence>MELTNTLTIAQLAFGVNAVIGFMLTRYFNEIRSFTETGSRFIGEHKVHEASFDVEEDDLIKALERVLPEFKIISRIYLIVMFYSFLCVIVSFSALILASLYPALDVSSFVFVLISFILVLLNPCLYYVVDRRFVIEYEHARMLMEDINQYAEDSEELQPFKSLIFYESYKRKYNHKW</sequence>
<evidence type="ECO:0000256" key="1">
    <source>
        <dbReference type="SAM" id="Phobius"/>
    </source>
</evidence>
<keyword evidence="3" id="KW-1185">Reference proteome</keyword>
<evidence type="ECO:0000313" key="3">
    <source>
        <dbReference type="Proteomes" id="UP000051221"/>
    </source>
</evidence>
<accession>A0A0Q2XQL8</accession>
<evidence type="ECO:0000313" key="2">
    <source>
        <dbReference type="EMBL" id="KQH83556.1"/>
    </source>
</evidence>
<feature type="transmembrane region" description="Helical" evidence="1">
    <location>
        <begin position="106"/>
        <end position="129"/>
    </location>
</feature>
<feature type="transmembrane region" description="Helical" evidence="1">
    <location>
        <begin position="76"/>
        <end position="100"/>
    </location>
</feature>
<dbReference type="EMBL" id="LKHS01000039">
    <property type="protein sequence ID" value="KQH83556.1"/>
    <property type="molecule type" value="Genomic_DNA"/>
</dbReference>
<name>A0A0Q2XQL8_VIBFU</name>
<dbReference type="Proteomes" id="UP000051221">
    <property type="component" value="Unassembled WGS sequence"/>
</dbReference>
<keyword evidence="1" id="KW-0472">Membrane</keyword>
<organism evidence="2 3">
    <name type="scientific">Vibrio furnissii</name>
    <dbReference type="NCBI Taxonomy" id="29494"/>
    <lineage>
        <taxon>Bacteria</taxon>
        <taxon>Pseudomonadati</taxon>
        <taxon>Pseudomonadota</taxon>
        <taxon>Gammaproteobacteria</taxon>
        <taxon>Vibrionales</taxon>
        <taxon>Vibrionaceae</taxon>
        <taxon>Vibrio</taxon>
    </lineage>
</organism>
<dbReference type="AlphaFoldDB" id="A0A0Q2XQL8"/>